<gene>
    <name evidence="1" type="ORF">CMC5_002890</name>
</gene>
<dbReference type="OrthoDB" id="5518671at2"/>
<dbReference type="Proteomes" id="UP000067626">
    <property type="component" value="Chromosome"/>
</dbReference>
<keyword evidence="2" id="KW-1185">Reference proteome</keyword>
<accession>A0A0K1E5M6</accession>
<organism evidence="1 2">
    <name type="scientific">Chondromyces crocatus</name>
    <dbReference type="NCBI Taxonomy" id="52"/>
    <lineage>
        <taxon>Bacteria</taxon>
        <taxon>Pseudomonadati</taxon>
        <taxon>Myxococcota</taxon>
        <taxon>Polyangia</taxon>
        <taxon>Polyangiales</taxon>
        <taxon>Polyangiaceae</taxon>
        <taxon>Chondromyces</taxon>
    </lineage>
</organism>
<evidence type="ECO:0000313" key="1">
    <source>
        <dbReference type="EMBL" id="AKT36175.1"/>
    </source>
</evidence>
<dbReference type="InterPro" id="IPR049918">
    <property type="entry name" value="HxsD-rel"/>
</dbReference>
<proteinExistence type="predicted"/>
<dbReference type="STRING" id="52.CMC5_002890"/>
<protein>
    <submittedName>
        <fullName evidence="1">Uncharacterized protein</fullName>
    </submittedName>
</protein>
<dbReference type="EMBL" id="CP012159">
    <property type="protein sequence ID" value="AKT36175.1"/>
    <property type="molecule type" value="Genomic_DNA"/>
</dbReference>
<evidence type="ECO:0000313" key="2">
    <source>
        <dbReference type="Proteomes" id="UP000067626"/>
    </source>
</evidence>
<reference evidence="1 2" key="1">
    <citation type="submission" date="2015-07" db="EMBL/GenBank/DDBJ databases">
        <title>Genome analysis of myxobacterium Chondromyces crocatus Cm c5 reveals a high potential for natural compound synthesis and the genetic basis for the loss of fruiting body formation.</title>
        <authorList>
            <person name="Zaburannyi N."/>
            <person name="Bunk B."/>
            <person name="Maier J."/>
            <person name="Overmann J."/>
            <person name="Mueller R."/>
        </authorList>
    </citation>
    <scope>NUCLEOTIDE SEQUENCE [LARGE SCALE GENOMIC DNA]</scope>
    <source>
        <strain evidence="1 2">Cm c5</strain>
    </source>
</reference>
<dbReference type="RefSeq" id="WP_050428735.1">
    <property type="nucleotide sequence ID" value="NZ_CP012159.1"/>
</dbReference>
<dbReference type="KEGG" id="ccro:CMC5_002890"/>
<sequence length="90" mass="9862">MTELRFHEDLYDGFAVDEAVRVYADFLDAELAREHETWVVKISASPHALAEGIDEVTLAAELSNYALGKTIERSRLPEDVLAAASSGEPA</sequence>
<dbReference type="AlphaFoldDB" id="A0A0K1E5M6"/>
<dbReference type="NCBIfam" id="NF038315">
    <property type="entry name" value="HxsD_rel"/>
    <property type="match status" value="1"/>
</dbReference>
<name>A0A0K1E5M6_CHOCO</name>